<evidence type="ECO:0000256" key="2">
    <source>
        <dbReference type="SAM" id="Phobius"/>
    </source>
</evidence>
<reference evidence="3" key="1">
    <citation type="submission" date="2023-03" db="UniProtKB">
        <authorList>
            <consortium name="EnsemblPlants"/>
        </authorList>
    </citation>
    <scope>IDENTIFICATION</scope>
</reference>
<feature type="transmembrane region" description="Helical" evidence="2">
    <location>
        <begin position="137"/>
        <end position="158"/>
    </location>
</feature>
<dbReference type="PANTHER" id="PTHR36789">
    <property type="entry name" value="TRANSMEMBRANE PROTEIN"/>
    <property type="match status" value="1"/>
</dbReference>
<evidence type="ECO:0000313" key="4">
    <source>
        <dbReference type="Proteomes" id="UP001652600"/>
    </source>
</evidence>
<reference evidence="5" key="2">
    <citation type="submission" date="2025-04" db="UniProtKB">
        <authorList>
            <consortium name="RefSeq"/>
        </authorList>
    </citation>
    <scope>IDENTIFICATION</scope>
</reference>
<dbReference type="InParanoid" id="A0A1S3BFX0"/>
<proteinExistence type="predicted"/>
<feature type="region of interest" description="Disordered" evidence="1">
    <location>
        <begin position="82"/>
        <end position="115"/>
    </location>
</feature>
<gene>
    <name evidence="5" type="primary">LOC103489407</name>
    <name evidence="3" type="synonym">103489407</name>
</gene>
<dbReference type="OrthoDB" id="1922241at2759"/>
<keyword evidence="2" id="KW-0812">Transmembrane</keyword>
<organism evidence="4 5">
    <name type="scientific">Cucumis melo</name>
    <name type="common">Muskmelon</name>
    <dbReference type="NCBI Taxonomy" id="3656"/>
    <lineage>
        <taxon>Eukaryota</taxon>
        <taxon>Viridiplantae</taxon>
        <taxon>Streptophyta</taxon>
        <taxon>Embryophyta</taxon>
        <taxon>Tracheophyta</taxon>
        <taxon>Spermatophyta</taxon>
        <taxon>Magnoliopsida</taxon>
        <taxon>eudicotyledons</taxon>
        <taxon>Gunneridae</taxon>
        <taxon>Pentapetalae</taxon>
        <taxon>rosids</taxon>
        <taxon>fabids</taxon>
        <taxon>Cucurbitales</taxon>
        <taxon>Cucurbitaceae</taxon>
        <taxon>Benincaseae</taxon>
        <taxon>Cucumis</taxon>
    </lineage>
</organism>
<dbReference type="Proteomes" id="UP001652600">
    <property type="component" value="Chromosome 10"/>
</dbReference>
<evidence type="ECO:0000313" key="3">
    <source>
        <dbReference type="EnsemblPlants" id="MELO3C012366.2.1"/>
    </source>
</evidence>
<accession>A0A1S3BFX0</accession>
<dbReference type="GeneID" id="103489407"/>
<evidence type="ECO:0000256" key="1">
    <source>
        <dbReference type="SAM" id="MobiDB-lite"/>
    </source>
</evidence>
<keyword evidence="2" id="KW-1133">Transmembrane helix</keyword>
<dbReference type="RefSeq" id="XP_008446780.1">
    <property type="nucleotide sequence ID" value="XM_008448558.2"/>
</dbReference>
<dbReference type="PANTHER" id="PTHR36789:SF1">
    <property type="entry name" value="TRANSMEMBRANE PROTEIN"/>
    <property type="match status" value="1"/>
</dbReference>
<name>A0A1S3BFX0_CUCME</name>
<keyword evidence="2" id="KW-0472">Membrane</keyword>
<feature type="transmembrane region" description="Helical" evidence="2">
    <location>
        <begin position="164"/>
        <end position="185"/>
    </location>
</feature>
<dbReference type="Gramene" id="MELO3C012366.2.1">
    <property type="protein sequence ID" value="MELO3C012366.2.1"/>
    <property type="gene ID" value="MELO3C012366.2"/>
</dbReference>
<sequence>MLRTAVDFGNVSDKIEPKINTTMLGFLTIPHQLKISPSLASLPSISSPSSLFLPLYKFPLHHTFFNSKFLISSNRRRFTASASNKNTEFGGSIKEREGERNGAKSSSNGGDDLKKERGPVFNIKWAELLIDPDPDNILAVALTGLLAWASVQVLWQLFFISLAILVAALKYSFIAALLIFILITLL</sequence>
<dbReference type="eggNOG" id="ENOG502S432">
    <property type="taxonomic scope" value="Eukaryota"/>
</dbReference>
<evidence type="ECO:0000313" key="5">
    <source>
        <dbReference type="RefSeq" id="XP_008446780.1"/>
    </source>
</evidence>
<protein>
    <submittedName>
        <fullName evidence="5">Uncharacterized protein LOC103489407</fullName>
    </submittedName>
</protein>
<keyword evidence="4" id="KW-1185">Reference proteome</keyword>
<dbReference type="EnsemblPlants" id="MELO3C012366.2.1">
    <property type="protein sequence ID" value="MELO3C012366.2.1"/>
    <property type="gene ID" value="MELO3C012366.2"/>
</dbReference>
<feature type="compositionally biased region" description="Basic and acidic residues" evidence="1">
    <location>
        <begin position="93"/>
        <end position="102"/>
    </location>
</feature>
<dbReference type="AlphaFoldDB" id="A0A1S3BFX0"/>
<dbReference type="KEGG" id="cmo:103489407"/>